<evidence type="ECO:0000259" key="2">
    <source>
        <dbReference type="PROSITE" id="PS50878"/>
    </source>
</evidence>
<keyword evidence="4" id="KW-1185">Reference proteome</keyword>
<gene>
    <name evidence="3" type="ORF">PCOR1329_LOCUS67290</name>
</gene>
<dbReference type="CDD" id="cd01650">
    <property type="entry name" value="RT_nLTR_like"/>
    <property type="match status" value="1"/>
</dbReference>
<accession>A0ABN9WH49</accession>
<reference evidence="3" key="1">
    <citation type="submission" date="2023-10" db="EMBL/GenBank/DDBJ databases">
        <authorList>
            <person name="Chen Y."/>
            <person name="Shah S."/>
            <person name="Dougan E. K."/>
            <person name="Thang M."/>
            <person name="Chan C."/>
        </authorList>
    </citation>
    <scope>NUCLEOTIDE SEQUENCE [LARGE SCALE GENOMIC DNA]</scope>
</reference>
<proteinExistence type="predicted"/>
<organism evidence="3 4">
    <name type="scientific">Prorocentrum cordatum</name>
    <dbReference type="NCBI Taxonomy" id="2364126"/>
    <lineage>
        <taxon>Eukaryota</taxon>
        <taxon>Sar</taxon>
        <taxon>Alveolata</taxon>
        <taxon>Dinophyceae</taxon>
        <taxon>Prorocentrales</taxon>
        <taxon>Prorocentraceae</taxon>
        <taxon>Prorocentrum</taxon>
    </lineage>
</organism>
<feature type="domain" description="Reverse transcriptase" evidence="2">
    <location>
        <begin position="346"/>
        <end position="623"/>
    </location>
</feature>
<dbReference type="PROSITE" id="PS50878">
    <property type="entry name" value="RT_POL"/>
    <property type="match status" value="1"/>
</dbReference>
<dbReference type="SUPFAM" id="SSF56672">
    <property type="entry name" value="DNA/RNA polymerases"/>
    <property type="match status" value="1"/>
</dbReference>
<evidence type="ECO:0000256" key="1">
    <source>
        <dbReference type="SAM" id="SignalP"/>
    </source>
</evidence>
<dbReference type="PANTHER" id="PTHR19446">
    <property type="entry name" value="REVERSE TRANSCRIPTASES"/>
    <property type="match status" value="1"/>
</dbReference>
<keyword evidence="1" id="KW-0732">Signal</keyword>
<dbReference type="InterPro" id="IPR043502">
    <property type="entry name" value="DNA/RNA_pol_sf"/>
</dbReference>
<dbReference type="EMBL" id="CAUYUJ010018715">
    <property type="protein sequence ID" value="CAK0885788.1"/>
    <property type="molecule type" value="Genomic_DNA"/>
</dbReference>
<protein>
    <recommendedName>
        <fullName evidence="2">Reverse transcriptase domain-containing protein</fullName>
    </recommendedName>
</protein>
<comment type="caution">
    <text evidence="3">The sequence shown here is derived from an EMBL/GenBank/DDBJ whole genome shotgun (WGS) entry which is preliminary data.</text>
</comment>
<evidence type="ECO:0000313" key="3">
    <source>
        <dbReference type="EMBL" id="CAK0885788.1"/>
    </source>
</evidence>
<feature type="signal peptide" evidence="1">
    <location>
        <begin position="1"/>
        <end position="29"/>
    </location>
</feature>
<dbReference type="Pfam" id="PF00078">
    <property type="entry name" value="RVT_1"/>
    <property type="match status" value="1"/>
</dbReference>
<feature type="non-terminal residue" evidence="3">
    <location>
        <position position="1013"/>
    </location>
</feature>
<dbReference type="Proteomes" id="UP001189429">
    <property type="component" value="Unassembled WGS sequence"/>
</dbReference>
<feature type="chain" id="PRO_5045076646" description="Reverse transcriptase domain-containing protein" evidence="1">
    <location>
        <begin position="30"/>
        <end position="1013"/>
    </location>
</feature>
<evidence type="ECO:0000313" key="4">
    <source>
        <dbReference type="Proteomes" id="UP001189429"/>
    </source>
</evidence>
<sequence length="1013" mass="110706">MASSLAQAFLRCLGCLTPMVFGVLGHVHGEIVQVNGVQIPIQVHSDTTAAAALRYGCAFLSRGGWCCLFEPLFSVAAFNPFLYNPHSVRWERPDTALTVLIGDWNFVRQPKDRVNLSRGTWSEGSDVGEHEQLEDALLRPHGMHEELRGADAYPDNAHRRLLLLKMAMAAISFELNAIEAPQSCRFSVPLSIWTALFPGAPRRGKLSETLLAGWRGKMFGTISTSWALQLGGITTAPPEIAAELARHWGGVFTARDVDETRLAEWLQEGAAAGAVTQMPANAQLWRIRRRDVRIALASSRDSAPGPDGIAASLWKRLGEMAVTVLFEAAQALAAPSAPGDIQAAYVDEDGSSGSHGFNLGILCCIPKKASEHDPDLGAVRTADGTRPLSLVDVSNRIMAGSYKHRWECTLGSWVSPGQRGFLPGRSMLANVVELENAAMLTAMREAQGMIVLVDFKAAFPSVSHRFMRLCLDGLGMPSEALRVLDAFYNGGRCSISVGGGRWPGFDMQSGIRQGCPLSPLIFATVMDLLLRILPLRIEGVVVRAFADDIGIVLQDAPRQFPILQQALHEFGLLSGMEVNLPKTVGIPLWEEPLSDASARVAAACPAWRQLPLRRSATYLGCVIGPEKTSSIWDTACQRFQERVAGWSWSEMGLHFAILAYNVYALPVLAFTAQIAAPDGKVLDLEEWALRRAAPGLGNWATPNDLWHIGVHYGMPHSFGRLEDVARASHLRVAHRENAEHGGLLLRQRARELLEAVLDSEYDQRRAQWSAWLKAAIPAVLTKSLDHLAAMGVTADAVEEAAGRASRRFQAVARERISQAEAQNPHFRIRHKLSRWQLLGVPRQLADAFQTSLGRLRRLVPPRVVAAVFSTAWNRWCTFRRFQQRDDAGNVCRLGCGGGAEDSIEHYSRCRVMRRFHATSLRIYSESLLPYWLGVHAGRQDDDLLAKGALGAYAAYRATNATRSTGTLTAAAAGRALQQALREAATGIGFQFQPALRALELSAQGSVGSVRPAS</sequence>
<name>A0ABN9WH49_9DINO</name>
<dbReference type="InterPro" id="IPR000477">
    <property type="entry name" value="RT_dom"/>
</dbReference>